<protein>
    <submittedName>
        <fullName evidence="4">Uncharacterized protein</fullName>
    </submittedName>
</protein>
<evidence type="ECO:0000313" key="5">
    <source>
        <dbReference type="Proteomes" id="UP000507470"/>
    </source>
</evidence>
<organism evidence="4 5">
    <name type="scientific">Mytilus coruscus</name>
    <name type="common">Sea mussel</name>
    <dbReference type="NCBI Taxonomy" id="42192"/>
    <lineage>
        <taxon>Eukaryota</taxon>
        <taxon>Metazoa</taxon>
        <taxon>Spiralia</taxon>
        <taxon>Lophotrochozoa</taxon>
        <taxon>Mollusca</taxon>
        <taxon>Bivalvia</taxon>
        <taxon>Autobranchia</taxon>
        <taxon>Pteriomorphia</taxon>
        <taxon>Mytilida</taxon>
        <taxon>Mytiloidea</taxon>
        <taxon>Mytilidae</taxon>
        <taxon>Mytilinae</taxon>
        <taxon>Mytilus</taxon>
    </lineage>
</organism>
<feature type="signal peptide" evidence="3">
    <location>
        <begin position="1"/>
        <end position="23"/>
    </location>
</feature>
<dbReference type="AlphaFoldDB" id="A0A6J8C7X5"/>
<dbReference type="OrthoDB" id="6134084at2759"/>
<name>A0A6J8C7X5_MYTCO</name>
<evidence type="ECO:0000313" key="4">
    <source>
        <dbReference type="EMBL" id="CAC5391149.1"/>
    </source>
</evidence>
<feature type="chain" id="PRO_5026858239" evidence="3">
    <location>
        <begin position="24"/>
        <end position="444"/>
    </location>
</feature>
<accession>A0A6J8C7X5</accession>
<reference evidence="4 5" key="1">
    <citation type="submission" date="2020-06" db="EMBL/GenBank/DDBJ databases">
        <authorList>
            <person name="Li R."/>
            <person name="Bekaert M."/>
        </authorList>
    </citation>
    <scope>NUCLEOTIDE SEQUENCE [LARGE SCALE GENOMIC DNA]</scope>
    <source>
        <strain evidence="5">wild</strain>
    </source>
</reference>
<evidence type="ECO:0000256" key="3">
    <source>
        <dbReference type="SAM" id="SignalP"/>
    </source>
</evidence>
<keyword evidence="2" id="KW-0812">Transmembrane</keyword>
<proteinExistence type="predicted"/>
<sequence>MQLIQTVLLIYTAVGLNIRMSRGEEECWALVYKISTGGNGSAYNLFMSGDSLNVNDEEAMSLHCSKNPSRKHFKSDIVNNWSTNGIDQVRVSVYVNGIEQMFLLFNGSETNKTNWFDESRLMNSSYSDLNEQKDVSFFSVDGINGNASNYQDVGYYSRRFYIRNETTGNCNTSDDGWLLVGDEQGNCDYERKIEDKPFILFSNPPYISKALDHTLADSLAIFIKFSSKANCLSPFVNSQCITNPAQTSTSLVETSSTNPAQTSTSLEETSSTNPAQTSSTNPTETSPTNPAQTSSTNLAQTSSTNPAQTSSTKLAQTSSTNPAHKSSTNPAQTSSTNPAQTSSTNQQSTVSITKDEQESSTIRSEDLQNKIDRIKMELTVQRKSTQKYRRSLTSAPDERKSSKIMGIIGVTVIISVIGFIVLMDVTTCNRERKGKAKKGNNKCY</sequence>
<feature type="compositionally biased region" description="Basic and acidic residues" evidence="1">
    <location>
        <begin position="353"/>
        <end position="363"/>
    </location>
</feature>
<keyword evidence="2" id="KW-1133">Transmembrane helix</keyword>
<dbReference type="Proteomes" id="UP000507470">
    <property type="component" value="Unassembled WGS sequence"/>
</dbReference>
<feature type="transmembrane region" description="Helical" evidence="2">
    <location>
        <begin position="404"/>
        <end position="425"/>
    </location>
</feature>
<evidence type="ECO:0000256" key="2">
    <source>
        <dbReference type="SAM" id="Phobius"/>
    </source>
</evidence>
<dbReference type="EMBL" id="CACVKT020004666">
    <property type="protein sequence ID" value="CAC5391149.1"/>
    <property type="molecule type" value="Genomic_DNA"/>
</dbReference>
<gene>
    <name evidence="4" type="ORF">MCOR_26175</name>
</gene>
<feature type="compositionally biased region" description="Low complexity" evidence="1">
    <location>
        <begin position="262"/>
        <end position="290"/>
    </location>
</feature>
<feature type="region of interest" description="Disordered" evidence="1">
    <location>
        <begin position="249"/>
        <end position="363"/>
    </location>
</feature>
<keyword evidence="5" id="KW-1185">Reference proteome</keyword>
<keyword evidence="3" id="KW-0732">Signal</keyword>
<feature type="compositionally biased region" description="Polar residues" evidence="1">
    <location>
        <begin position="291"/>
        <end position="331"/>
    </location>
</feature>
<keyword evidence="2" id="KW-0472">Membrane</keyword>
<evidence type="ECO:0000256" key="1">
    <source>
        <dbReference type="SAM" id="MobiDB-lite"/>
    </source>
</evidence>
<feature type="compositionally biased region" description="Low complexity" evidence="1">
    <location>
        <begin position="332"/>
        <end position="352"/>
    </location>
</feature>
<feature type="compositionally biased region" description="Polar residues" evidence="1">
    <location>
        <begin position="249"/>
        <end position="261"/>
    </location>
</feature>